<accession>A0A142BGD1</accession>
<protein>
    <submittedName>
        <fullName evidence="1">Uncharacterized protein</fullName>
    </submittedName>
</protein>
<dbReference type="RefSeq" id="WP_222842146.1">
    <property type="nucleotide sequence ID" value="NZ_CP013251.1"/>
</dbReference>
<dbReference type="Proteomes" id="UP000071065">
    <property type="component" value="Chromosome"/>
</dbReference>
<reference evidence="1 2" key="1">
    <citation type="journal article" date="2016" name="Front. Microbiol.">
        <title>Genomic Insight into the Host-Endosymbiont Relationship of Endozoicomonas montiporae CL-33(T) with its Coral Host.</title>
        <authorList>
            <person name="Ding J.-Y."/>
            <person name="Shiu J.-H."/>
            <person name="Chen W.-M."/>
            <person name="Chiang Y.-R."/>
            <person name="Tang S.-L."/>
        </authorList>
    </citation>
    <scope>NUCLEOTIDE SEQUENCE [LARGE SCALE GENOMIC DNA]</scope>
    <source>
        <strain evidence="1 2">CL-33</strain>
    </source>
</reference>
<dbReference type="PATRIC" id="fig|570277.3.peg.4159"/>
<evidence type="ECO:0000313" key="1">
    <source>
        <dbReference type="EMBL" id="AMO57807.1"/>
    </source>
</evidence>
<dbReference type="EMBL" id="CP013251">
    <property type="protein sequence ID" value="AMO57807.1"/>
    <property type="molecule type" value="Genomic_DNA"/>
</dbReference>
<gene>
    <name evidence="1" type="ORF">EZMO1_3865</name>
</gene>
<proteinExistence type="predicted"/>
<dbReference type="STRING" id="570277.EZMO1_3865"/>
<organism evidence="1 2">
    <name type="scientific">Endozoicomonas montiporae CL-33</name>
    <dbReference type="NCBI Taxonomy" id="570277"/>
    <lineage>
        <taxon>Bacteria</taxon>
        <taxon>Pseudomonadati</taxon>
        <taxon>Pseudomonadota</taxon>
        <taxon>Gammaproteobacteria</taxon>
        <taxon>Oceanospirillales</taxon>
        <taxon>Endozoicomonadaceae</taxon>
        <taxon>Endozoicomonas</taxon>
    </lineage>
</organism>
<dbReference type="AlphaFoldDB" id="A0A142BGD1"/>
<evidence type="ECO:0000313" key="2">
    <source>
        <dbReference type="Proteomes" id="UP000071065"/>
    </source>
</evidence>
<dbReference type="KEGG" id="emp:EZMO1_3865"/>
<name>A0A142BGD1_9GAMM</name>
<sequence>MTICRIIKLFFEKVVLNKNYSYIRRIGMVFLFVFLAGCDSWPDAMENIEEEEDKQYIKSVVNIAMARLEILEDNGADYCLPGQMNRAKRMLSVASRELENRLYLGAEFSTVELMDQLDYIAELMIGLVEGSECLTSFKYKAENKSKDIVHQYLDRLSDLLNCNCNQVTDEGKLAEDFQRRLKLAANSLNDFNQLSINIYASMFSEQVDEIVLYFSNHGARKNQVVVHYVKPGQKKVSEDGMWFEVASMKPDRRALIKDLHRNLRIIKLKQEENNEVHLAD</sequence>